<protein>
    <submittedName>
        <fullName evidence="2">Uma2 family endonuclease</fullName>
    </submittedName>
</protein>
<dbReference type="GO" id="GO:0004519">
    <property type="term" value="F:endonuclease activity"/>
    <property type="evidence" value="ECO:0007669"/>
    <property type="project" value="UniProtKB-KW"/>
</dbReference>
<dbReference type="InterPro" id="IPR011335">
    <property type="entry name" value="Restrct_endonuc-II-like"/>
</dbReference>
<keyword evidence="2" id="KW-0255">Endonuclease</keyword>
<dbReference type="Gene3D" id="3.90.1570.10">
    <property type="entry name" value="tt1808, chain A"/>
    <property type="match status" value="1"/>
</dbReference>
<reference evidence="2 3" key="1">
    <citation type="submission" date="2018-05" db="EMBL/GenBank/DDBJ databases">
        <title>Genomic Encyclopedia of Archaeal and Bacterial Type Strains, Phase II (KMG-II): from individual species to whole genera.</title>
        <authorList>
            <person name="Goeker M."/>
        </authorList>
    </citation>
    <scope>NUCLEOTIDE SEQUENCE [LARGE SCALE GENOMIC DNA]</scope>
    <source>
        <strain evidence="2 3">DSM 22214</strain>
    </source>
</reference>
<dbReference type="Proteomes" id="UP000245489">
    <property type="component" value="Unassembled WGS sequence"/>
</dbReference>
<dbReference type="AlphaFoldDB" id="A0A316DNZ7"/>
<dbReference type="InterPro" id="IPR012296">
    <property type="entry name" value="Nuclease_put_TT1808"/>
</dbReference>
<dbReference type="CDD" id="cd06260">
    <property type="entry name" value="DUF820-like"/>
    <property type="match status" value="1"/>
</dbReference>
<keyword evidence="2" id="KW-0540">Nuclease</keyword>
<evidence type="ECO:0000259" key="1">
    <source>
        <dbReference type="Pfam" id="PF05685"/>
    </source>
</evidence>
<dbReference type="Pfam" id="PF05685">
    <property type="entry name" value="Uma2"/>
    <property type="match status" value="1"/>
</dbReference>
<keyword evidence="3" id="KW-1185">Reference proteome</keyword>
<dbReference type="PANTHER" id="PTHR34107">
    <property type="entry name" value="SLL0198 PROTEIN-RELATED"/>
    <property type="match status" value="1"/>
</dbReference>
<dbReference type="EMBL" id="QGGO01000028">
    <property type="protein sequence ID" value="PWK18879.1"/>
    <property type="molecule type" value="Genomic_DNA"/>
</dbReference>
<dbReference type="InterPro" id="IPR008538">
    <property type="entry name" value="Uma2"/>
</dbReference>
<evidence type="ECO:0000313" key="2">
    <source>
        <dbReference type="EMBL" id="PWK18879.1"/>
    </source>
</evidence>
<accession>A0A316DNZ7</accession>
<gene>
    <name evidence="2" type="ORF">LV89_04014</name>
</gene>
<dbReference type="PANTHER" id="PTHR34107:SF7">
    <property type="entry name" value="SLR2092 PROTEIN"/>
    <property type="match status" value="1"/>
</dbReference>
<keyword evidence="2" id="KW-0378">Hydrolase</keyword>
<dbReference type="SUPFAM" id="SSF52980">
    <property type="entry name" value="Restriction endonuclease-like"/>
    <property type="match status" value="1"/>
</dbReference>
<feature type="domain" description="Putative restriction endonuclease" evidence="1">
    <location>
        <begin position="50"/>
        <end position="219"/>
    </location>
</feature>
<comment type="caution">
    <text evidence="2">The sequence shown here is derived from an EMBL/GenBank/DDBJ whole genome shotgun (WGS) entry which is preliminary data.</text>
</comment>
<proteinExistence type="predicted"/>
<sequence>MVFLFYGKNKFVNLAKPKIMTYPISKMTQNLSDEHQSRILNFSRFNMDDDAFFDFCQDNEHLKIERNADGTIIFMPPTGGLTGELNSEINADLMFWKRKHEGHVFDSSTGFKLPNSAVRSPDASWLSEEKYQSLSREELKKHIPLSPDFVVELMSETDSLKECQLKMEEYIENGVQLGWLINTKVEEVFIYRIDGTISKVIGFDKILSGENVLVEFEFQLSLLKK</sequence>
<name>A0A316DNZ7_9BACT</name>
<organism evidence="2 3">
    <name type="scientific">Arcicella aurantiaca</name>
    <dbReference type="NCBI Taxonomy" id="591202"/>
    <lineage>
        <taxon>Bacteria</taxon>
        <taxon>Pseudomonadati</taxon>
        <taxon>Bacteroidota</taxon>
        <taxon>Cytophagia</taxon>
        <taxon>Cytophagales</taxon>
        <taxon>Flectobacillaceae</taxon>
        <taxon>Arcicella</taxon>
    </lineage>
</organism>
<evidence type="ECO:0000313" key="3">
    <source>
        <dbReference type="Proteomes" id="UP000245489"/>
    </source>
</evidence>